<evidence type="ECO:0000313" key="3">
    <source>
        <dbReference type="EMBL" id="SDB23148.1"/>
    </source>
</evidence>
<evidence type="ECO:0000259" key="2">
    <source>
        <dbReference type="Pfam" id="PF00171"/>
    </source>
</evidence>
<organism evidence="3 4">
    <name type="scientific">Eubacterium oxidoreducens</name>
    <dbReference type="NCBI Taxonomy" id="1732"/>
    <lineage>
        <taxon>Bacteria</taxon>
        <taxon>Bacillati</taxon>
        <taxon>Bacillota</taxon>
        <taxon>Clostridia</taxon>
        <taxon>Eubacteriales</taxon>
        <taxon>Eubacteriaceae</taxon>
        <taxon>Eubacterium</taxon>
    </lineage>
</organism>
<dbReference type="STRING" id="1732.SAMN02910417_01714"/>
<dbReference type="GO" id="GO:0016620">
    <property type="term" value="F:oxidoreductase activity, acting on the aldehyde or oxo group of donors, NAD or NADP as acceptor"/>
    <property type="evidence" value="ECO:0007669"/>
    <property type="project" value="InterPro"/>
</dbReference>
<name>A0A1G6BRB9_EUBOX</name>
<keyword evidence="1" id="KW-0560">Oxidoreductase</keyword>
<dbReference type="InterPro" id="IPR016162">
    <property type="entry name" value="Ald_DH_N"/>
</dbReference>
<dbReference type="AlphaFoldDB" id="A0A1G6BRB9"/>
<dbReference type="NCBIfam" id="NF011927">
    <property type="entry name" value="PRK15398.1"/>
    <property type="match status" value="1"/>
</dbReference>
<dbReference type="EMBL" id="FMXR01000012">
    <property type="protein sequence ID" value="SDB23148.1"/>
    <property type="molecule type" value="Genomic_DNA"/>
</dbReference>
<dbReference type="Pfam" id="PF00171">
    <property type="entry name" value="Aldedh"/>
    <property type="match status" value="1"/>
</dbReference>
<evidence type="ECO:0000256" key="1">
    <source>
        <dbReference type="ARBA" id="ARBA00023002"/>
    </source>
</evidence>
<evidence type="ECO:0000313" key="4">
    <source>
        <dbReference type="Proteomes" id="UP000199228"/>
    </source>
</evidence>
<gene>
    <name evidence="3" type="ORF">SAMN02910417_01714</name>
</gene>
<feature type="domain" description="Aldehyde dehydrogenase" evidence="2">
    <location>
        <begin position="8"/>
        <end position="263"/>
    </location>
</feature>
<dbReference type="Proteomes" id="UP000199228">
    <property type="component" value="Unassembled WGS sequence"/>
</dbReference>
<dbReference type="InterPro" id="IPR016161">
    <property type="entry name" value="Ald_DH/histidinol_DH"/>
</dbReference>
<dbReference type="InterPro" id="IPR016163">
    <property type="entry name" value="Ald_DH_C"/>
</dbReference>
<reference evidence="3 4" key="1">
    <citation type="submission" date="2016-10" db="EMBL/GenBank/DDBJ databases">
        <authorList>
            <person name="de Groot N.N."/>
        </authorList>
    </citation>
    <scope>NUCLEOTIDE SEQUENCE [LARGE SCALE GENOMIC DNA]</scope>
    <source>
        <strain evidence="3 4">DSM 3217</strain>
    </source>
</reference>
<protein>
    <submittedName>
        <fullName evidence="3">Propionaldehyde dehydrogenase</fullName>
    </submittedName>
</protein>
<dbReference type="InterPro" id="IPR015590">
    <property type="entry name" value="Aldehyde_DH_dom"/>
</dbReference>
<dbReference type="Gene3D" id="3.40.605.10">
    <property type="entry name" value="Aldehyde Dehydrogenase, Chain A, domain 1"/>
    <property type="match status" value="1"/>
</dbReference>
<dbReference type="OrthoDB" id="9804734at2"/>
<proteinExistence type="predicted"/>
<dbReference type="SUPFAM" id="SSF53720">
    <property type="entry name" value="ALDH-like"/>
    <property type="match status" value="1"/>
</dbReference>
<sequence>MEAGIFSSVNDAIYLVKKAHERYLMLSLEDRDEIVEAIREKLLPQIEILAMLSQEETGMGNISDKRRKLKAAIANTPGAEDLITEVKTGDRGMTLYELSSFGIICTIEPVGSPAASIVNHVIGMVAAGNAVVICPNPRAAKTSIYVTRIINQVIVETCGIDNLVVCVDESNIAKVQEIIHHPDVDLVVCNAEEDALNGSYGCLKKVIGEGEASSVAMVDETADVSKAAYDIVQSASFDNNLMHTSEKTVVAVKQIQHELEEEFRKNGVCILEREEEITRLERLILREDGLVRRKWMGQSADKILQAAQIPYEGKVKLIVVKTSQYHPFVNREVRAPLIALVGAESYEEGLEMMLAIEQNYKHTAAVHSTSIDRLNEVAKKLQTAVFVKNGPALAGIGMLRANEPFTMMVANVTGEGTVSSRHYTRRRKCMLTNGFSIR</sequence>
<accession>A0A1G6BRB9</accession>
<dbReference type="PANTHER" id="PTHR11699">
    <property type="entry name" value="ALDEHYDE DEHYDROGENASE-RELATED"/>
    <property type="match status" value="1"/>
</dbReference>
<dbReference type="Gene3D" id="3.40.309.10">
    <property type="entry name" value="Aldehyde Dehydrogenase, Chain A, domain 2"/>
    <property type="match status" value="1"/>
</dbReference>
<keyword evidence="4" id="KW-1185">Reference proteome</keyword>